<dbReference type="OrthoDB" id="2447576at2759"/>
<evidence type="ECO:0000256" key="1">
    <source>
        <dbReference type="SAM" id="MobiDB-lite"/>
    </source>
</evidence>
<feature type="compositionally biased region" description="Polar residues" evidence="1">
    <location>
        <begin position="91"/>
        <end position="102"/>
    </location>
</feature>
<feature type="region of interest" description="Disordered" evidence="1">
    <location>
        <begin position="147"/>
        <end position="175"/>
    </location>
</feature>
<dbReference type="AlphaFoldDB" id="A0A9P6RV41"/>
<feature type="region of interest" description="Disordered" evidence="1">
    <location>
        <begin position="1"/>
        <end position="29"/>
    </location>
</feature>
<sequence length="450" mass="49886">MLLLVPSQKPSEAEQPPLGKQQQKRHTFGARSSRQILLVLPPQMDLSSTVIVSDTVITSIPNTTFPNGGNDHCQHDSHSVRQATVAGMATSSSWPDLSNSTTRPPHQHQYRPLHQPQHHHLPFQKDASQLWSQHLAFLEGFNAKSRGPSNGGCQDTTGGAFANRSSRSGSPYPITESSRMFREAFKKAMTVRSPILTSTSSGFMLDLTRGPELESCLRKATRSSGDNRWRDQSGPGGDKLKSGNMDDRDKYTHDSHDGNIYSARLQAVSQPDPDALLPSSSTLPASASSLSSSLSLPMLRHAWSQPDNDPEQVMTAHDISLMTASLGALTPLEIQRRIYSQQHLHVRRYSSTTSSSSLFATPTLSRRGRQVSGADDSSARKSSKRYHRWARRVMQEQHTCIRWIDRCPTTNTNININTNTFTIGFRLWGHRLPVSDFVKVEASAWAVQAQ</sequence>
<name>A0A9P6RV41_9FUNG</name>
<gene>
    <name evidence="2" type="ORF">BGZ99_005651</name>
</gene>
<keyword evidence="3" id="KW-1185">Reference proteome</keyword>
<proteinExistence type="predicted"/>
<evidence type="ECO:0000313" key="2">
    <source>
        <dbReference type="EMBL" id="KAG0328298.1"/>
    </source>
</evidence>
<evidence type="ECO:0000313" key="3">
    <source>
        <dbReference type="Proteomes" id="UP000738325"/>
    </source>
</evidence>
<dbReference type="Proteomes" id="UP000738325">
    <property type="component" value="Unassembled WGS sequence"/>
</dbReference>
<feature type="region of interest" description="Disordered" evidence="1">
    <location>
        <begin position="356"/>
        <end position="386"/>
    </location>
</feature>
<organism evidence="2 3">
    <name type="scientific">Dissophora globulifera</name>
    <dbReference type="NCBI Taxonomy" id="979702"/>
    <lineage>
        <taxon>Eukaryota</taxon>
        <taxon>Fungi</taxon>
        <taxon>Fungi incertae sedis</taxon>
        <taxon>Mucoromycota</taxon>
        <taxon>Mortierellomycotina</taxon>
        <taxon>Mortierellomycetes</taxon>
        <taxon>Mortierellales</taxon>
        <taxon>Mortierellaceae</taxon>
        <taxon>Dissophora</taxon>
    </lineage>
</organism>
<feature type="region of interest" description="Disordered" evidence="1">
    <location>
        <begin position="91"/>
        <end position="113"/>
    </location>
</feature>
<accession>A0A9P6RV41</accession>
<feature type="compositionally biased region" description="Polar residues" evidence="1">
    <location>
        <begin position="147"/>
        <end position="169"/>
    </location>
</feature>
<comment type="caution">
    <text evidence="2">The sequence shown here is derived from an EMBL/GenBank/DDBJ whole genome shotgun (WGS) entry which is preliminary data.</text>
</comment>
<feature type="region of interest" description="Disordered" evidence="1">
    <location>
        <begin position="219"/>
        <end position="257"/>
    </location>
</feature>
<dbReference type="EMBL" id="JAAAIP010000037">
    <property type="protein sequence ID" value="KAG0328298.1"/>
    <property type="molecule type" value="Genomic_DNA"/>
</dbReference>
<feature type="compositionally biased region" description="Basic and acidic residues" evidence="1">
    <location>
        <begin position="238"/>
        <end position="257"/>
    </location>
</feature>
<protein>
    <submittedName>
        <fullName evidence="2">Uncharacterized protein</fullName>
    </submittedName>
</protein>
<reference evidence="2" key="1">
    <citation type="journal article" date="2020" name="Fungal Divers.">
        <title>Resolving the Mortierellaceae phylogeny through synthesis of multi-gene phylogenetics and phylogenomics.</title>
        <authorList>
            <person name="Vandepol N."/>
            <person name="Liber J."/>
            <person name="Desiro A."/>
            <person name="Na H."/>
            <person name="Kennedy M."/>
            <person name="Barry K."/>
            <person name="Grigoriev I.V."/>
            <person name="Miller A.N."/>
            <person name="O'Donnell K."/>
            <person name="Stajich J.E."/>
            <person name="Bonito G."/>
        </authorList>
    </citation>
    <scope>NUCLEOTIDE SEQUENCE</scope>
    <source>
        <strain evidence="2">REB-010B</strain>
    </source>
</reference>